<evidence type="ECO:0000313" key="3">
    <source>
        <dbReference type="EMBL" id="KAK9141969.1"/>
    </source>
</evidence>
<evidence type="ECO:0000256" key="1">
    <source>
        <dbReference type="SAM" id="Phobius"/>
    </source>
</evidence>
<dbReference type="Pfam" id="PF06376">
    <property type="entry name" value="AGP"/>
    <property type="match status" value="1"/>
</dbReference>
<evidence type="ECO:0000313" key="4">
    <source>
        <dbReference type="Proteomes" id="UP001420932"/>
    </source>
</evidence>
<feature type="signal peptide" evidence="2">
    <location>
        <begin position="1"/>
        <end position="27"/>
    </location>
</feature>
<organism evidence="3 4">
    <name type="scientific">Stephania yunnanensis</name>
    <dbReference type="NCBI Taxonomy" id="152371"/>
    <lineage>
        <taxon>Eukaryota</taxon>
        <taxon>Viridiplantae</taxon>
        <taxon>Streptophyta</taxon>
        <taxon>Embryophyta</taxon>
        <taxon>Tracheophyta</taxon>
        <taxon>Spermatophyta</taxon>
        <taxon>Magnoliopsida</taxon>
        <taxon>Ranunculales</taxon>
        <taxon>Menispermaceae</taxon>
        <taxon>Menispermoideae</taxon>
        <taxon>Cissampelideae</taxon>
        <taxon>Stephania</taxon>
    </lineage>
</organism>
<name>A0AAP0PGE4_9MAGN</name>
<dbReference type="AlphaFoldDB" id="A0AAP0PGE4"/>
<dbReference type="PANTHER" id="PTHR33374">
    <property type="entry name" value="ARABINOGALACTAN PROTEIN 20"/>
    <property type="match status" value="1"/>
</dbReference>
<gene>
    <name evidence="3" type="ORF">Syun_011369</name>
</gene>
<accession>A0AAP0PGE4</accession>
<feature type="transmembrane region" description="Helical" evidence="1">
    <location>
        <begin position="43"/>
        <end position="64"/>
    </location>
</feature>
<keyword evidence="4" id="KW-1185">Reference proteome</keyword>
<proteinExistence type="predicted"/>
<dbReference type="EMBL" id="JBBNAF010000005">
    <property type="protein sequence ID" value="KAK9141969.1"/>
    <property type="molecule type" value="Genomic_DNA"/>
</dbReference>
<keyword evidence="1" id="KW-1133">Transmembrane helix</keyword>
<keyword evidence="1" id="KW-0812">Transmembrane</keyword>
<sequence length="65" mass="6846">MARVMRVLLLELLLVVAVALLLNASSAQSPEPAMAPSPTSDGVTIDQGIAYLLMLAALVVTYIIH</sequence>
<comment type="caution">
    <text evidence="3">The sequence shown here is derived from an EMBL/GenBank/DDBJ whole genome shotgun (WGS) entry which is preliminary data.</text>
</comment>
<dbReference type="Proteomes" id="UP001420932">
    <property type="component" value="Unassembled WGS sequence"/>
</dbReference>
<keyword evidence="2" id="KW-0732">Signal</keyword>
<evidence type="ECO:0000256" key="2">
    <source>
        <dbReference type="SAM" id="SignalP"/>
    </source>
</evidence>
<dbReference type="InterPro" id="IPR009424">
    <property type="entry name" value="AGP16/20/22/41"/>
</dbReference>
<keyword evidence="1" id="KW-0472">Membrane</keyword>
<protein>
    <submittedName>
        <fullName evidence="3">Uncharacterized protein</fullName>
    </submittedName>
</protein>
<feature type="chain" id="PRO_5042957653" evidence="2">
    <location>
        <begin position="28"/>
        <end position="65"/>
    </location>
</feature>
<reference evidence="3 4" key="1">
    <citation type="submission" date="2024-01" db="EMBL/GenBank/DDBJ databases">
        <title>Genome assemblies of Stephania.</title>
        <authorList>
            <person name="Yang L."/>
        </authorList>
    </citation>
    <scope>NUCLEOTIDE SEQUENCE [LARGE SCALE GENOMIC DNA]</scope>
    <source>
        <strain evidence="3">YNDBR</strain>
        <tissue evidence="3">Leaf</tissue>
    </source>
</reference>